<dbReference type="FunFam" id="3.20.20.70:FF:000024">
    <property type="entry name" value="Indole-3-glycerol phosphate synthase"/>
    <property type="match status" value="1"/>
</dbReference>
<evidence type="ECO:0000256" key="4">
    <source>
        <dbReference type="ARBA" id="ARBA00022793"/>
    </source>
</evidence>
<dbReference type="UniPathway" id="UPA00035">
    <property type="reaction ID" value="UER00043"/>
</dbReference>
<feature type="domain" description="Indole-3-glycerol phosphate synthase" evidence="9">
    <location>
        <begin position="4"/>
        <end position="252"/>
    </location>
</feature>
<dbReference type="AlphaFoldDB" id="A0A0W0UGY2"/>
<dbReference type="InterPro" id="IPR011060">
    <property type="entry name" value="RibuloseP-bd_barrel"/>
</dbReference>
<dbReference type="Proteomes" id="UP000054715">
    <property type="component" value="Unassembled WGS sequence"/>
</dbReference>
<keyword evidence="5 8" id="KW-0822">Tryptophan biosynthesis</keyword>
<evidence type="ECO:0000313" key="10">
    <source>
        <dbReference type="EMBL" id="KTD07103.1"/>
    </source>
</evidence>
<dbReference type="PANTHER" id="PTHR22854:SF2">
    <property type="entry name" value="INDOLE-3-GLYCEROL-PHOSPHATE SYNTHASE"/>
    <property type="match status" value="1"/>
</dbReference>
<dbReference type="Pfam" id="PF00218">
    <property type="entry name" value="IGPS"/>
    <property type="match status" value="1"/>
</dbReference>
<comment type="caution">
    <text evidence="10">The sequence shown here is derived from an EMBL/GenBank/DDBJ whole genome shotgun (WGS) entry which is preliminary data.</text>
</comment>
<dbReference type="Gene3D" id="3.20.20.70">
    <property type="entry name" value="Aldolase class I"/>
    <property type="match status" value="1"/>
</dbReference>
<dbReference type="PANTHER" id="PTHR22854">
    <property type="entry name" value="TRYPTOPHAN BIOSYNTHESIS PROTEIN"/>
    <property type="match status" value="1"/>
</dbReference>
<evidence type="ECO:0000259" key="9">
    <source>
        <dbReference type="Pfam" id="PF00218"/>
    </source>
</evidence>
<sequence>MSILHKISEHKKLEITKAKQQMPLGILINQEIASIRDFIAPLKANKPAIIAEIKKASPSKGVIRDDFNVAEIATIYQNNGASCLSVLTDVNFFQGDPSYIAVAKNNSQLPVLRKDFIIDPYQIYESRFLGADCILLIVALLDDYQLKDYCQLAQELGMAVLVESHTDEELQRALKLPTPLMGINNRSLHSFTTDIRTSIELARSLPSDKILITESGINTHEDIQCMLDHGIHCFLIGESLMRAPDIGRKLREFLAE</sequence>
<evidence type="ECO:0000313" key="11">
    <source>
        <dbReference type="EMBL" id="OCH98944.1"/>
    </source>
</evidence>
<name>A0A0W0UGY2_9GAMM</name>
<evidence type="ECO:0000256" key="3">
    <source>
        <dbReference type="ARBA" id="ARBA00022605"/>
    </source>
</evidence>
<reference evidence="11 13" key="2">
    <citation type="submission" date="2016-05" db="EMBL/GenBank/DDBJ databases">
        <authorList>
            <person name="Prochazka B."/>
            <person name="Indra A."/>
            <person name="Hasenberger P."/>
            <person name="Blaschitz M."/>
            <person name="Wagner L."/>
            <person name="Wewalka G."/>
            <person name="Sorschag S."/>
            <person name="Schmid D."/>
            <person name="Ruppitsch W."/>
        </authorList>
    </citation>
    <scope>NUCLEOTIDE SEQUENCE [LARGE SCALE GENOMIC DNA]</scope>
    <source>
        <strain evidence="11 13">974010_12</strain>
    </source>
</reference>
<evidence type="ECO:0000256" key="5">
    <source>
        <dbReference type="ARBA" id="ARBA00022822"/>
    </source>
</evidence>
<dbReference type="GO" id="GO:0004425">
    <property type="term" value="F:indole-3-glycerol-phosphate synthase activity"/>
    <property type="evidence" value="ECO:0007669"/>
    <property type="project" value="UniProtKB-UniRule"/>
</dbReference>
<dbReference type="NCBIfam" id="NF001377">
    <property type="entry name" value="PRK00278.2-4"/>
    <property type="match status" value="1"/>
</dbReference>
<comment type="pathway">
    <text evidence="2 8">Amino-acid biosynthesis; L-tryptophan biosynthesis; L-tryptophan from chorismate: step 4/5.</text>
</comment>
<evidence type="ECO:0000313" key="13">
    <source>
        <dbReference type="Proteomes" id="UP000093336"/>
    </source>
</evidence>
<gene>
    <name evidence="8 10" type="primary">trpC</name>
    <name evidence="11" type="ORF">A8135_09285</name>
    <name evidence="10" type="ORF">Ljam_1298</name>
</gene>
<dbReference type="GO" id="GO:0000162">
    <property type="term" value="P:L-tryptophan biosynthetic process"/>
    <property type="evidence" value="ECO:0007669"/>
    <property type="project" value="UniProtKB-UniRule"/>
</dbReference>
<proteinExistence type="inferred from homology"/>
<organism evidence="10 12">
    <name type="scientific">Legionella jamestowniensis</name>
    <dbReference type="NCBI Taxonomy" id="455"/>
    <lineage>
        <taxon>Bacteria</taxon>
        <taxon>Pseudomonadati</taxon>
        <taxon>Pseudomonadota</taxon>
        <taxon>Gammaproteobacteria</taxon>
        <taxon>Legionellales</taxon>
        <taxon>Legionellaceae</taxon>
        <taxon>Legionella</taxon>
    </lineage>
</organism>
<dbReference type="NCBIfam" id="NF001373">
    <property type="entry name" value="PRK00278.1-6"/>
    <property type="match status" value="1"/>
</dbReference>
<evidence type="ECO:0000256" key="2">
    <source>
        <dbReference type="ARBA" id="ARBA00004696"/>
    </source>
</evidence>
<evidence type="ECO:0000256" key="1">
    <source>
        <dbReference type="ARBA" id="ARBA00001633"/>
    </source>
</evidence>
<comment type="catalytic activity">
    <reaction evidence="1 8">
        <text>1-(2-carboxyphenylamino)-1-deoxy-D-ribulose 5-phosphate + H(+) = (1S,2R)-1-C-(indol-3-yl)glycerol 3-phosphate + CO2 + H2O</text>
        <dbReference type="Rhea" id="RHEA:23476"/>
        <dbReference type="ChEBI" id="CHEBI:15377"/>
        <dbReference type="ChEBI" id="CHEBI:15378"/>
        <dbReference type="ChEBI" id="CHEBI:16526"/>
        <dbReference type="ChEBI" id="CHEBI:58613"/>
        <dbReference type="ChEBI" id="CHEBI:58866"/>
        <dbReference type="EC" id="4.1.1.48"/>
    </reaction>
</comment>
<evidence type="ECO:0000256" key="7">
    <source>
        <dbReference type="ARBA" id="ARBA00023239"/>
    </source>
</evidence>
<dbReference type="EMBL" id="LNYG01000013">
    <property type="protein sequence ID" value="KTD07103.1"/>
    <property type="molecule type" value="Genomic_DNA"/>
</dbReference>
<keyword evidence="7 8" id="KW-0456">Lyase</keyword>
<dbReference type="Proteomes" id="UP000093336">
    <property type="component" value="Unassembled WGS sequence"/>
</dbReference>
<evidence type="ECO:0000256" key="6">
    <source>
        <dbReference type="ARBA" id="ARBA00023141"/>
    </source>
</evidence>
<keyword evidence="4 8" id="KW-0210">Decarboxylase</keyword>
<comment type="similarity">
    <text evidence="8">Belongs to the TrpC family.</text>
</comment>
<dbReference type="EC" id="4.1.1.48" evidence="8"/>
<accession>A0A0W0UGY2</accession>
<keyword evidence="3 8" id="KW-0028">Amino-acid biosynthesis</keyword>
<dbReference type="HAMAP" id="MF_00134_B">
    <property type="entry name" value="IGPS_B"/>
    <property type="match status" value="1"/>
</dbReference>
<protein>
    <recommendedName>
        <fullName evidence="8">Indole-3-glycerol phosphate synthase</fullName>
        <shortName evidence="8">IGPS</shortName>
        <ecNumber evidence="8">4.1.1.48</ecNumber>
    </recommendedName>
</protein>
<keyword evidence="13" id="KW-1185">Reference proteome</keyword>
<dbReference type="PROSITE" id="PS00614">
    <property type="entry name" value="IGPS"/>
    <property type="match status" value="1"/>
</dbReference>
<dbReference type="InterPro" id="IPR045186">
    <property type="entry name" value="Indole-3-glycerol_P_synth"/>
</dbReference>
<keyword evidence="6 8" id="KW-0057">Aromatic amino acid biosynthesis</keyword>
<dbReference type="GO" id="GO:0004640">
    <property type="term" value="F:phosphoribosylanthranilate isomerase activity"/>
    <property type="evidence" value="ECO:0007669"/>
    <property type="project" value="TreeGrafter"/>
</dbReference>
<evidence type="ECO:0000256" key="8">
    <source>
        <dbReference type="HAMAP-Rule" id="MF_00134"/>
    </source>
</evidence>
<dbReference type="EMBL" id="LYOZ01000003">
    <property type="protein sequence ID" value="OCH98944.1"/>
    <property type="molecule type" value="Genomic_DNA"/>
</dbReference>
<dbReference type="InterPro" id="IPR013785">
    <property type="entry name" value="Aldolase_TIM"/>
</dbReference>
<dbReference type="SUPFAM" id="SSF51366">
    <property type="entry name" value="Ribulose-phoshate binding barrel"/>
    <property type="match status" value="1"/>
</dbReference>
<dbReference type="STRING" id="455.Ljam_1298"/>
<dbReference type="InterPro" id="IPR013798">
    <property type="entry name" value="Indole-3-glycerol_P_synth_dom"/>
</dbReference>
<dbReference type="PATRIC" id="fig|455.5.peg.1370"/>
<dbReference type="OrthoDB" id="9804217at2"/>
<reference evidence="10 12" key="1">
    <citation type="submission" date="2015-11" db="EMBL/GenBank/DDBJ databases">
        <title>Genomic analysis of 38 Legionella species identifies large and diverse effector repertoires.</title>
        <authorList>
            <person name="Burstein D."/>
            <person name="Amaro F."/>
            <person name="Zusman T."/>
            <person name="Lifshitz Z."/>
            <person name="Cohen O."/>
            <person name="Gilbert J.A."/>
            <person name="Pupko T."/>
            <person name="Shuman H.A."/>
            <person name="Segal G."/>
        </authorList>
    </citation>
    <scope>NUCLEOTIDE SEQUENCE [LARGE SCALE GENOMIC DNA]</scope>
    <source>
        <strain evidence="10 12">JA-26-G1-E2</strain>
    </source>
</reference>
<dbReference type="InterPro" id="IPR001468">
    <property type="entry name" value="Indole-3-GlycerolPSynthase_CS"/>
</dbReference>
<evidence type="ECO:0000313" key="12">
    <source>
        <dbReference type="Proteomes" id="UP000054715"/>
    </source>
</evidence>
<dbReference type="RefSeq" id="WP_058449315.1">
    <property type="nucleotide sequence ID" value="NZ_CAAAJF010000007.1"/>
</dbReference>
<dbReference type="CDD" id="cd00331">
    <property type="entry name" value="IGPS"/>
    <property type="match status" value="1"/>
</dbReference>